<dbReference type="AlphaFoldDB" id="A0A809REQ3"/>
<accession>A0A809REQ3</accession>
<dbReference type="RefSeq" id="WP_162084217.1">
    <property type="nucleotide sequence ID" value="NZ_AP021881.1"/>
</dbReference>
<proteinExistence type="predicted"/>
<dbReference type="KEGG" id="sniv:SFSGTM_09770"/>
<evidence type="ECO:0000313" key="2">
    <source>
        <dbReference type="EMBL" id="BBP00269.1"/>
    </source>
</evidence>
<name>A0A809REQ3_9PROT</name>
<dbReference type="EMBL" id="AP021881">
    <property type="protein sequence ID" value="BBP00269.1"/>
    <property type="molecule type" value="Genomic_DNA"/>
</dbReference>
<reference evidence="3" key="1">
    <citation type="submission" date="2019-11" db="EMBL/GenBank/DDBJ databases">
        <title>Isolation and characterization of a novel species in the genus Sulfuriferula.</title>
        <authorList>
            <person name="Mochizuki J."/>
            <person name="Kojima H."/>
            <person name="Fukui M."/>
        </authorList>
    </citation>
    <scope>NUCLEOTIDE SEQUENCE [LARGE SCALE GENOMIC DNA]</scope>
    <source>
        <strain evidence="3">SGTM</strain>
    </source>
</reference>
<evidence type="ECO:0000313" key="3">
    <source>
        <dbReference type="Proteomes" id="UP000463939"/>
    </source>
</evidence>
<keyword evidence="1" id="KW-0472">Membrane</keyword>
<feature type="transmembrane region" description="Helical" evidence="1">
    <location>
        <begin position="38"/>
        <end position="57"/>
    </location>
</feature>
<dbReference type="Proteomes" id="UP000463939">
    <property type="component" value="Chromosome"/>
</dbReference>
<keyword evidence="3" id="KW-1185">Reference proteome</keyword>
<sequence>MNQFIYLVLGTIFGMLLSLAGATTFDFYAELFQFKNMQLSRVIASAVVVGMVGIFLMKRLKARAIMTGDEIHFDIKKPPKNWVWGSLLFGSGWALTGSCPGSAPAMLGEGKLIIIPVLLGVIAGTYLYALIQSASDKCVK</sequence>
<dbReference type="InterPro" id="IPR007272">
    <property type="entry name" value="Sulf_transp_TsuA/YedE"/>
</dbReference>
<gene>
    <name evidence="2" type="ORF">SFSGTM_09770</name>
</gene>
<feature type="transmembrane region" description="Helical" evidence="1">
    <location>
        <begin position="82"/>
        <end position="107"/>
    </location>
</feature>
<organism evidence="2 3">
    <name type="scientific">Sulfuriferula nivalis</name>
    <dbReference type="NCBI Taxonomy" id="2675298"/>
    <lineage>
        <taxon>Bacteria</taxon>
        <taxon>Pseudomonadati</taxon>
        <taxon>Pseudomonadota</taxon>
        <taxon>Betaproteobacteria</taxon>
        <taxon>Nitrosomonadales</taxon>
        <taxon>Sulfuricellaceae</taxon>
        <taxon>Sulfuriferula</taxon>
    </lineage>
</organism>
<feature type="transmembrane region" description="Helical" evidence="1">
    <location>
        <begin position="113"/>
        <end position="131"/>
    </location>
</feature>
<evidence type="ECO:0000256" key="1">
    <source>
        <dbReference type="SAM" id="Phobius"/>
    </source>
</evidence>
<keyword evidence="1" id="KW-1133">Transmembrane helix</keyword>
<protein>
    <submittedName>
        <fullName evidence="2">Transporter</fullName>
    </submittedName>
</protein>
<dbReference type="Pfam" id="PF04143">
    <property type="entry name" value="Sulf_transp"/>
    <property type="match status" value="1"/>
</dbReference>
<keyword evidence="1" id="KW-0812">Transmembrane</keyword>